<protein>
    <recommendedName>
        <fullName evidence="5 14">beta-glucosidase</fullName>
        <ecNumber evidence="5 14">3.2.1.21</ecNumber>
    </recommendedName>
</protein>
<evidence type="ECO:0000259" key="16">
    <source>
        <dbReference type="SMART" id="SM01217"/>
    </source>
</evidence>
<dbReference type="InterPro" id="IPR036881">
    <property type="entry name" value="Glyco_hydro_3_C_sf"/>
</dbReference>
<dbReference type="InterPro" id="IPR019800">
    <property type="entry name" value="Glyco_hydro_3_AS"/>
</dbReference>
<evidence type="ECO:0000256" key="7">
    <source>
        <dbReference type="ARBA" id="ARBA00022729"/>
    </source>
</evidence>
<dbReference type="PANTHER" id="PTHR42715:SF5">
    <property type="entry name" value="BETA-GLUCOSIDASE M-RELATED"/>
    <property type="match status" value="1"/>
</dbReference>
<keyword evidence="9" id="KW-0136">Cellulose degradation</keyword>
<dbReference type="Gene3D" id="3.20.20.300">
    <property type="entry name" value="Glycoside hydrolase, family 3, N-terminal domain"/>
    <property type="match status" value="1"/>
</dbReference>
<accession>A0A8H3UEH6</accession>
<dbReference type="SUPFAM" id="SSF51445">
    <property type="entry name" value="(Trans)glycosidases"/>
    <property type="match status" value="1"/>
</dbReference>
<dbReference type="InterPro" id="IPR050288">
    <property type="entry name" value="Cellulose_deg_GH3"/>
</dbReference>
<reference evidence="17 19" key="1">
    <citation type="submission" date="2018-12" db="EMBL/GenBank/DDBJ databases">
        <title>Venturia inaequalis Genome Resource.</title>
        <authorList>
            <person name="Lichtner F.J."/>
        </authorList>
    </citation>
    <scope>NUCLEOTIDE SEQUENCE [LARGE SCALE GENOMIC DNA]</scope>
    <source>
        <strain evidence="17 19">120213</strain>
        <strain evidence="18 20">DMI_063113</strain>
    </source>
</reference>
<dbReference type="OrthoDB" id="416222at2759"/>
<comment type="similarity">
    <text evidence="4 14">Belongs to the glycosyl hydrolase 3 family.</text>
</comment>
<keyword evidence="20" id="KW-1185">Reference proteome</keyword>
<evidence type="ECO:0000256" key="5">
    <source>
        <dbReference type="ARBA" id="ARBA00012744"/>
    </source>
</evidence>
<dbReference type="EC" id="3.2.1.21" evidence="5 14"/>
<dbReference type="FunFam" id="2.60.40.10:FF:000757">
    <property type="entry name" value="Beta-glucosidase G"/>
    <property type="match status" value="1"/>
</dbReference>
<evidence type="ECO:0000256" key="10">
    <source>
        <dbReference type="ARBA" id="ARBA00023180"/>
    </source>
</evidence>
<dbReference type="PRINTS" id="PR00133">
    <property type="entry name" value="GLHYDRLASE3"/>
</dbReference>
<dbReference type="Proteomes" id="UP000490939">
    <property type="component" value="Unassembled WGS sequence"/>
</dbReference>
<evidence type="ECO:0000256" key="14">
    <source>
        <dbReference type="RuleBase" id="RU361161"/>
    </source>
</evidence>
<evidence type="ECO:0000313" key="18">
    <source>
        <dbReference type="EMBL" id="KAE9989769.1"/>
    </source>
</evidence>
<keyword evidence="11 14" id="KW-0119">Carbohydrate metabolism</keyword>
<dbReference type="InterPro" id="IPR002772">
    <property type="entry name" value="Glyco_hydro_3_C"/>
</dbReference>
<evidence type="ECO:0000256" key="1">
    <source>
        <dbReference type="ARBA" id="ARBA00000448"/>
    </source>
</evidence>
<keyword evidence="10" id="KW-0325">Glycoprotein</keyword>
<evidence type="ECO:0000256" key="6">
    <source>
        <dbReference type="ARBA" id="ARBA00022525"/>
    </source>
</evidence>
<comment type="pathway">
    <text evidence="3 14">Glycan metabolism; cellulose degradation.</text>
</comment>
<dbReference type="InterPro" id="IPR001764">
    <property type="entry name" value="Glyco_hydro_3_N"/>
</dbReference>
<dbReference type="Pfam" id="PF01915">
    <property type="entry name" value="Glyco_hydro_3_C"/>
    <property type="match status" value="1"/>
</dbReference>
<feature type="signal peptide" evidence="15">
    <location>
        <begin position="1"/>
        <end position="19"/>
    </location>
</feature>
<keyword evidence="13 14" id="KW-0624">Polysaccharide degradation</keyword>
<gene>
    <name evidence="18" type="ORF">EG327_002318</name>
    <name evidence="17" type="ORF">EG328_007325</name>
</gene>
<dbReference type="PROSITE" id="PS00775">
    <property type="entry name" value="GLYCOSYL_HYDROL_F3"/>
    <property type="match status" value="1"/>
</dbReference>
<dbReference type="InterPro" id="IPR017853">
    <property type="entry name" value="GH"/>
</dbReference>
<dbReference type="Pfam" id="PF00933">
    <property type="entry name" value="Glyco_hydro_3"/>
    <property type="match status" value="1"/>
</dbReference>
<comment type="caution">
    <text evidence="17">The sequence shown here is derived from an EMBL/GenBank/DDBJ whole genome shotgun (WGS) entry which is preliminary data.</text>
</comment>
<dbReference type="SUPFAM" id="SSF52279">
    <property type="entry name" value="Beta-D-glucan exohydrolase, C-terminal domain"/>
    <property type="match status" value="1"/>
</dbReference>
<dbReference type="EMBL" id="WNWR01000170">
    <property type="protein sequence ID" value="KAE9989769.1"/>
    <property type="molecule type" value="Genomic_DNA"/>
</dbReference>
<dbReference type="Proteomes" id="UP000447873">
    <property type="component" value="Unassembled WGS sequence"/>
</dbReference>
<name>A0A8H3UEH6_VENIN</name>
<sequence>MLALAYLLLSVTSLRLVHADLELKWSYGRSPPVYPSPSGAGTGDWNDAYAKARSALAKMSNAEKANLTIGLTGFTGCSGTSGGAASIAFPGLCLQDGPSGVRSTDLVNAYPAQLSIGASWNRTLANGVATYMGAEFKRKGANVALGPTIGPLGRVALGGRNWEGYGSDPFLSGVLSAEAVLGLQKSVMACVKHLVGNEQETNRNPSIISFQQSVSSNIDDRTMHELYLWPFQDAVKAGAASVMCSYQKINGSYGCQNSKVLNGLLKTELGFQGFVVSDWGAQHAGIAGAAAGLDMVMPSASFWASNALVTAVQNGSLPQTRLDDMATRVLASYYRLGMDSPSYPALGIGIPAVVTAAHPLVEGRDPASKSTLLQGAVEGHVLVKNVNNTLPLKAPTLLSLFGYDAYAPLVVNPSSSAVDRWTHGVESVTANDVQLLLIAAGLSGTAIGAATSGTLTKGGGSGSSYGPYISAPYNAFEQQAHKDGTYLFWDFQNQNPDVSAASNACIVFINEFATESQDRQSLADVDSDKLVNNVAKKCSNTIVVIHNAGIRLVDAWIDNVNITAVIFAHTPGQDSGRALVEVMYGKQGFSGRLPYTVGRKQSDYGSLLSPSLPGPILSDTYLYPQSDFTEGLNIDYRDFIARNVSPRYPFGYGLTYTTFSYSNFSITPMTNNLTVPLPPAPSAQGGNPNLFNTIARVDCTVTNTGTVEGAEVAQLYIGIPNSPPKQLRGFEKKSLQPGERKTFSFPLARRDLSIWSTTRQEWVLQSGNYQIYVGASVLDIKLQGVLTI</sequence>
<dbReference type="Gene3D" id="3.40.50.1700">
    <property type="entry name" value="Glycoside hydrolase family 3 C-terminal domain"/>
    <property type="match status" value="1"/>
</dbReference>
<dbReference type="GO" id="GO:0030245">
    <property type="term" value="P:cellulose catabolic process"/>
    <property type="evidence" value="ECO:0007669"/>
    <property type="project" value="UniProtKB-UniPathway"/>
</dbReference>
<dbReference type="FunFam" id="3.20.20.300:FF:000002">
    <property type="entry name" value="Probable beta-glucosidase"/>
    <property type="match status" value="1"/>
</dbReference>
<dbReference type="AlphaFoldDB" id="A0A8H3UEH6"/>
<dbReference type="Gene3D" id="2.60.40.10">
    <property type="entry name" value="Immunoglobulins"/>
    <property type="match status" value="1"/>
</dbReference>
<comment type="subcellular location">
    <subcellularLocation>
        <location evidence="2">Secreted</location>
    </subcellularLocation>
</comment>
<dbReference type="PANTHER" id="PTHR42715">
    <property type="entry name" value="BETA-GLUCOSIDASE"/>
    <property type="match status" value="1"/>
</dbReference>
<dbReference type="GO" id="GO:0008422">
    <property type="term" value="F:beta-glucosidase activity"/>
    <property type="evidence" value="ECO:0007669"/>
    <property type="project" value="UniProtKB-EC"/>
</dbReference>
<dbReference type="UniPathway" id="UPA00696"/>
<evidence type="ECO:0000256" key="2">
    <source>
        <dbReference type="ARBA" id="ARBA00004613"/>
    </source>
</evidence>
<dbReference type="InterPro" id="IPR036962">
    <property type="entry name" value="Glyco_hydro_3_N_sf"/>
</dbReference>
<comment type="catalytic activity">
    <reaction evidence="1 14">
        <text>Hydrolysis of terminal, non-reducing beta-D-glucosyl residues with release of beta-D-glucose.</text>
        <dbReference type="EC" id="3.2.1.21"/>
    </reaction>
</comment>
<keyword evidence="12 14" id="KW-0326">Glycosidase</keyword>
<keyword evidence="7 15" id="KW-0732">Signal</keyword>
<evidence type="ECO:0000313" key="20">
    <source>
        <dbReference type="Proteomes" id="UP000490939"/>
    </source>
</evidence>
<keyword evidence="6" id="KW-0964">Secreted</keyword>
<evidence type="ECO:0000256" key="9">
    <source>
        <dbReference type="ARBA" id="ARBA00023001"/>
    </source>
</evidence>
<dbReference type="SMART" id="SM01217">
    <property type="entry name" value="Fn3_like"/>
    <property type="match status" value="1"/>
</dbReference>
<dbReference type="InterPro" id="IPR026891">
    <property type="entry name" value="Fn3-like"/>
</dbReference>
<dbReference type="InterPro" id="IPR013783">
    <property type="entry name" value="Ig-like_fold"/>
</dbReference>
<dbReference type="Pfam" id="PF14310">
    <property type="entry name" value="Fn3-like"/>
    <property type="match status" value="1"/>
</dbReference>
<dbReference type="GO" id="GO:0005576">
    <property type="term" value="C:extracellular region"/>
    <property type="evidence" value="ECO:0007669"/>
    <property type="project" value="UniProtKB-SubCell"/>
</dbReference>
<evidence type="ECO:0000256" key="13">
    <source>
        <dbReference type="ARBA" id="ARBA00023326"/>
    </source>
</evidence>
<evidence type="ECO:0000313" key="19">
    <source>
        <dbReference type="Proteomes" id="UP000447873"/>
    </source>
</evidence>
<feature type="chain" id="PRO_5044690567" description="beta-glucosidase" evidence="15">
    <location>
        <begin position="20"/>
        <end position="788"/>
    </location>
</feature>
<evidence type="ECO:0000256" key="3">
    <source>
        <dbReference type="ARBA" id="ARBA00004987"/>
    </source>
</evidence>
<organism evidence="17 19">
    <name type="scientific">Venturia inaequalis</name>
    <name type="common">Apple scab fungus</name>
    <dbReference type="NCBI Taxonomy" id="5025"/>
    <lineage>
        <taxon>Eukaryota</taxon>
        <taxon>Fungi</taxon>
        <taxon>Dikarya</taxon>
        <taxon>Ascomycota</taxon>
        <taxon>Pezizomycotina</taxon>
        <taxon>Dothideomycetes</taxon>
        <taxon>Pleosporomycetidae</taxon>
        <taxon>Venturiales</taxon>
        <taxon>Venturiaceae</taxon>
        <taxon>Venturia</taxon>
    </lineage>
</organism>
<evidence type="ECO:0000256" key="4">
    <source>
        <dbReference type="ARBA" id="ARBA00005336"/>
    </source>
</evidence>
<keyword evidence="8 14" id="KW-0378">Hydrolase</keyword>
<feature type="domain" description="Fibronectin type III-like" evidence="16">
    <location>
        <begin position="711"/>
        <end position="777"/>
    </location>
</feature>
<evidence type="ECO:0000256" key="11">
    <source>
        <dbReference type="ARBA" id="ARBA00023277"/>
    </source>
</evidence>
<proteinExistence type="inferred from homology"/>
<evidence type="ECO:0000256" key="8">
    <source>
        <dbReference type="ARBA" id="ARBA00022801"/>
    </source>
</evidence>
<evidence type="ECO:0000256" key="15">
    <source>
        <dbReference type="SAM" id="SignalP"/>
    </source>
</evidence>
<evidence type="ECO:0000256" key="12">
    <source>
        <dbReference type="ARBA" id="ARBA00023295"/>
    </source>
</evidence>
<evidence type="ECO:0000313" key="17">
    <source>
        <dbReference type="EMBL" id="KAE9968684.1"/>
    </source>
</evidence>
<dbReference type="EMBL" id="WNWS01000396">
    <property type="protein sequence ID" value="KAE9968684.1"/>
    <property type="molecule type" value="Genomic_DNA"/>
</dbReference>